<proteinExistence type="predicted"/>
<reference evidence="1" key="1">
    <citation type="submission" date="2018-06" db="EMBL/GenBank/DDBJ databases">
        <title>Paenibacillus xerothermodurans sp. nov. an extremely dry heat resistant spore forming bacterium isolated from the soil of Cape Canaveral, Florida.</title>
        <authorList>
            <person name="Seuylemezian A."/>
            <person name="Kaur N."/>
            <person name="Patil P."/>
            <person name="Patil P."/>
            <person name="Mayilraj S."/>
            <person name="Vaishampayan P."/>
        </authorList>
    </citation>
    <scope>NUCLEOTIDE SEQUENCE [LARGE SCALE GENOMIC DNA]</scope>
    <source>
        <strain evidence="1">ATCC 27380</strain>
    </source>
</reference>
<organism evidence="1 2">
    <name type="scientific">Paenibacillus xerothermodurans</name>
    <dbReference type="NCBI Taxonomy" id="1977292"/>
    <lineage>
        <taxon>Bacteria</taxon>
        <taxon>Bacillati</taxon>
        <taxon>Bacillota</taxon>
        <taxon>Bacilli</taxon>
        <taxon>Bacillales</taxon>
        <taxon>Paenibacillaceae</taxon>
        <taxon>Paenibacillus</taxon>
    </lineage>
</organism>
<evidence type="ECO:0000313" key="1">
    <source>
        <dbReference type="EMBL" id="PZE21264.1"/>
    </source>
</evidence>
<protein>
    <recommendedName>
        <fullName evidence="3">DUF4286 family protein</fullName>
    </recommendedName>
</protein>
<accession>A0A2W1NBH4</accession>
<evidence type="ECO:0000313" key="2">
    <source>
        <dbReference type="Proteomes" id="UP000214746"/>
    </source>
</evidence>
<gene>
    <name evidence="1" type="ORF">CBW46_007790</name>
</gene>
<evidence type="ECO:0008006" key="3">
    <source>
        <dbReference type="Google" id="ProtNLM"/>
    </source>
</evidence>
<dbReference type="Proteomes" id="UP000214746">
    <property type="component" value="Unassembled WGS sequence"/>
</dbReference>
<keyword evidence="2" id="KW-1185">Reference proteome</keyword>
<dbReference type="AlphaFoldDB" id="A0A2W1NBH4"/>
<comment type="caution">
    <text evidence="1">The sequence shown here is derived from an EMBL/GenBank/DDBJ whole genome shotgun (WGS) entry which is preliminary data.</text>
</comment>
<name>A0A2W1NBH4_PAEXE</name>
<dbReference type="EMBL" id="NHRJ02000003">
    <property type="protein sequence ID" value="PZE21264.1"/>
    <property type="molecule type" value="Genomic_DNA"/>
</dbReference>
<sequence>MPIVFVEYQILPQHTPAYSEWLAEVRAKHAELEVYEGADQPGLFVEIWHGLSRDEYDRLKQERLTEAAGSAGLGLPSASFSWRELHQWVSGGAQKIHIWYFEKVK</sequence>